<evidence type="ECO:0000256" key="1">
    <source>
        <dbReference type="ARBA" id="ARBA00022574"/>
    </source>
</evidence>
<sequence>MLALQPIGRVDGASAVWCVACASDDTVLTGRADGVVQLWRISKNDATSLDENQDGEANGTVSKDNSKGTLVLETEWQTDHTLGVTSVDVSADGQKLVSSSIDGSLCIRHALHSDEVQDGNERDFKSAFVTTTLCNAYRVSLSPDGQLVAGGGSTGKISIWESAGGLHKRTFGVGGERDGAEKDAASRVDLRMVMALQYSEDGRRLAAASSDGMVRVLDVETGKTQTSGRVHGLSARSLAWCNAEQIVTGGDDNLVSVFDARTPTEGARWKAHDGFVMGVSSAHDGALLASCSEDGSVKLWDARASGADGMYACATSLNSHSQPAWGVAFVNHFSKLISVGDNQAIILYDVAPPGTTRV</sequence>
<keyword evidence="6" id="KW-1185">Reference proteome</keyword>
<dbReference type="PROSITE" id="PS50082">
    <property type="entry name" value="WD_REPEATS_2"/>
    <property type="match status" value="2"/>
</dbReference>
<dbReference type="InterPro" id="IPR015943">
    <property type="entry name" value="WD40/YVTN_repeat-like_dom_sf"/>
</dbReference>
<dbReference type="Pfam" id="PF00400">
    <property type="entry name" value="WD40"/>
    <property type="match status" value="4"/>
</dbReference>
<dbReference type="InterPro" id="IPR001680">
    <property type="entry name" value="WD40_rpt"/>
</dbReference>
<feature type="repeat" description="WD" evidence="3">
    <location>
        <begin position="193"/>
        <end position="227"/>
    </location>
</feature>
<dbReference type="PANTHER" id="PTHR19848">
    <property type="entry name" value="WD40 REPEAT PROTEIN"/>
    <property type="match status" value="1"/>
</dbReference>
<dbReference type="InterPro" id="IPR036322">
    <property type="entry name" value="WD40_repeat_dom_sf"/>
</dbReference>
<feature type="repeat" description="WD" evidence="3">
    <location>
        <begin position="269"/>
        <end position="301"/>
    </location>
</feature>
<dbReference type="OMA" id="WCVACAS"/>
<accession>A0A5J4Z6L9</accession>
<comment type="caution">
    <text evidence="5">The sequence shown here is derived from an EMBL/GenBank/DDBJ whole genome shotgun (WGS) entry which is preliminary data.</text>
</comment>
<dbReference type="Gene3D" id="2.130.10.10">
    <property type="entry name" value="YVTN repeat-like/Quinoprotein amine dehydrogenase"/>
    <property type="match status" value="2"/>
</dbReference>
<protein>
    <submittedName>
        <fullName evidence="5">WD repeat-containing protein 61</fullName>
    </submittedName>
</protein>
<dbReference type="PANTHER" id="PTHR19848:SF8">
    <property type="entry name" value="F-BOX AND WD REPEAT DOMAIN CONTAINING 7"/>
    <property type="match status" value="1"/>
</dbReference>
<organism evidence="5 6">
    <name type="scientific">Porphyridium purpureum</name>
    <name type="common">Red alga</name>
    <name type="synonym">Porphyridium cruentum</name>
    <dbReference type="NCBI Taxonomy" id="35688"/>
    <lineage>
        <taxon>Eukaryota</taxon>
        <taxon>Rhodophyta</taxon>
        <taxon>Bangiophyceae</taxon>
        <taxon>Porphyridiales</taxon>
        <taxon>Porphyridiaceae</taxon>
        <taxon>Porphyridium</taxon>
    </lineage>
</organism>
<evidence type="ECO:0000256" key="2">
    <source>
        <dbReference type="ARBA" id="ARBA00022737"/>
    </source>
</evidence>
<evidence type="ECO:0000313" key="5">
    <source>
        <dbReference type="EMBL" id="KAA8498732.1"/>
    </source>
</evidence>
<keyword evidence="2" id="KW-0677">Repeat</keyword>
<gene>
    <name evidence="5" type="ORF">FVE85_6317</name>
</gene>
<name>A0A5J4Z6L9_PORPP</name>
<evidence type="ECO:0000256" key="3">
    <source>
        <dbReference type="PROSITE-ProRule" id="PRU00221"/>
    </source>
</evidence>
<dbReference type="PROSITE" id="PS50294">
    <property type="entry name" value="WD_REPEATS_REGION"/>
    <property type="match status" value="1"/>
</dbReference>
<dbReference type="InterPro" id="IPR024977">
    <property type="entry name" value="Apc4-like_WD40_dom"/>
</dbReference>
<feature type="domain" description="Anaphase-promoting complex subunit 4-like WD40" evidence="4">
    <location>
        <begin position="192"/>
        <end position="241"/>
    </location>
</feature>
<dbReference type="SMART" id="SM00320">
    <property type="entry name" value="WD40"/>
    <property type="match status" value="7"/>
</dbReference>
<evidence type="ECO:0000313" key="6">
    <source>
        <dbReference type="Proteomes" id="UP000324585"/>
    </source>
</evidence>
<proteinExistence type="predicted"/>
<dbReference type="Proteomes" id="UP000324585">
    <property type="component" value="Unassembled WGS sequence"/>
</dbReference>
<reference evidence="6" key="1">
    <citation type="journal article" date="2019" name="Nat. Commun.">
        <title>Expansion of phycobilisome linker gene families in mesophilic red algae.</title>
        <authorList>
            <person name="Lee J."/>
            <person name="Kim D."/>
            <person name="Bhattacharya D."/>
            <person name="Yoon H.S."/>
        </authorList>
    </citation>
    <scope>NUCLEOTIDE SEQUENCE [LARGE SCALE GENOMIC DNA]</scope>
    <source>
        <strain evidence="6">CCMP 1328</strain>
    </source>
</reference>
<keyword evidence="1 3" id="KW-0853">WD repeat</keyword>
<dbReference type="SUPFAM" id="SSF50978">
    <property type="entry name" value="WD40 repeat-like"/>
    <property type="match status" value="2"/>
</dbReference>
<dbReference type="EMBL" id="VRMN01000001">
    <property type="protein sequence ID" value="KAA8498732.1"/>
    <property type="molecule type" value="Genomic_DNA"/>
</dbReference>
<dbReference type="OrthoDB" id="17410at2759"/>
<dbReference type="Pfam" id="PF12894">
    <property type="entry name" value="ANAPC4_WD40"/>
    <property type="match status" value="1"/>
</dbReference>
<evidence type="ECO:0000259" key="4">
    <source>
        <dbReference type="Pfam" id="PF12894"/>
    </source>
</evidence>
<dbReference type="AlphaFoldDB" id="A0A5J4Z6L9"/>